<gene>
    <name evidence="5" type="ORF">GBAR_LOCUS25981</name>
</gene>
<evidence type="ECO:0000313" key="6">
    <source>
        <dbReference type="Proteomes" id="UP001174909"/>
    </source>
</evidence>
<proteinExistence type="predicted"/>
<dbReference type="GO" id="GO:0055085">
    <property type="term" value="P:transmembrane transport"/>
    <property type="evidence" value="ECO:0007669"/>
    <property type="project" value="UniProtKB-ARBA"/>
</dbReference>
<protein>
    <submittedName>
        <fullName evidence="5">Oligopeptide transport ATP-binding protein AppF</fullName>
    </submittedName>
</protein>
<evidence type="ECO:0000256" key="3">
    <source>
        <dbReference type="ARBA" id="ARBA00022840"/>
    </source>
</evidence>
<dbReference type="GO" id="GO:0005524">
    <property type="term" value="F:ATP binding"/>
    <property type="evidence" value="ECO:0007669"/>
    <property type="project" value="UniProtKB-KW"/>
</dbReference>
<comment type="caution">
    <text evidence="5">The sequence shown here is derived from an EMBL/GenBank/DDBJ whole genome shotgun (WGS) entry which is preliminary data.</text>
</comment>
<dbReference type="InterPro" id="IPR050319">
    <property type="entry name" value="ABC_transp_ATP-bind"/>
</dbReference>
<evidence type="ECO:0000256" key="2">
    <source>
        <dbReference type="ARBA" id="ARBA00022741"/>
    </source>
</evidence>
<evidence type="ECO:0000313" key="5">
    <source>
        <dbReference type="EMBL" id="CAI8046993.1"/>
    </source>
</evidence>
<dbReference type="InterPro" id="IPR003439">
    <property type="entry name" value="ABC_transporter-like_ATP-bd"/>
</dbReference>
<sequence>MPVLQVSDLSLTYQIRQGEVKAVQGVGFELARGQSLGLVGESGCGKSSVANCLMGLLPDNARVTGGRVLLGGEDILSLSEEDLRKYRWRRIAMVFQDPYESMNPRRTIYDIVSEPLAVQKIGSVMDRVERVSETLTSVGLTPAADFLFRHPHELSGGQRQRVAIARALVIRPRFVVADEPTSMLDVSSRTGIMLLMQQLARDLGIAYLYVTHDLAVARYMCDRIAVMYLGKVVELAETEELLRNPLHPYTKALLSAVPVPDPGHRREPPNIRGDLTLTVNPPDRCRFL</sequence>
<evidence type="ECO:0000259" key="4">
    <source>
        <dbReference type="PROSITE" id="PS50893"/>
    </source>
</evidence>
<dbReference type="PROSITE" id="PS50893">
    <property type="entry name" value="ABC_TRANSPORTER_2"/>
    <property type="match status" value="1"/>
</dbReference>
<dbReference type="InterPro" id="IPR017871">
    <property type="entry name" value="ABC_transporter-like_CS"/>
</dbReference>
<accession>A0AA35TFG1</accession>
<dbReference type="GO" id="GO:0016887">
    <property type="term" value="F:ATP hydrolysis activity"/>
    <property type="evidence" value="ECO:0007669"/>
    <property type="project" value="InterPro"/>
</dbReference>
<reference evidence="5" key="1">
    <citation type="submission" date="2023-03" db="EMBL/GenBank/DDBJ databases">
        <authorList>
            <person name="Steffen K."/>
            <person name="Cardenas P."/>
        </authorList>
    </citation>
    <scope>NUCLEOTIDE SEQUENCE</scope>
</reference>
<dbReference type="SUPFAM" id="SSF52540">
    <property type="entry name" value="P-loop containing nucleoside triphosphate hydrolases"/>
    <property type="match status" value="1"/>
</dbReference>
<dbReference type="SMART" id="SM00382">
    <property type="entry name" value="AAA"/>
    <property type="match status" value="1"/>
</dbReference>
<dbReference type="Pfam" id="PF00005">
    <property type="entry name" value="ABC_tran"/>
    <property type="match status" value="1"/>
</dbReference>
<organism evidence="5 6">
    <name type="scientific">Geodia barretti</name>
    <name type="common">Barrett's horny sponge</name>
    <dbReference type="NCBI Taxonomy" id="519541"/>
    <lineage>
        <taxon>Eukaryota</taxon>
        <taxon>Metazoa</taxon>
        <taxon>Porifera</taxon>
        <taxon>Demospongiae</taxon>
        <taxon>Heteroscleromorpha</taxon>
        <taxon>Tetractinellida</taxon>
        <taxon>Astrophorina</taxon>
        <taxon>Geodiidae</taxon>
        <taxon>Geodia</taxon>
    </lineage>
</organism>
<dbReference type="PROSITE" id="PS00211">
    <property type="entry name" value="ABC_TRANSPORTER_1"/>
    <property type="match status" value="1"/>
</dbReference>
<feature type="domain" description="ABC transporter" evidence="4">
    <location>
        <begin position="4"/>
        <end position="254"/>
    </location>
</feature>
<dbReference type="FunFam" id="3.40.50.300:FF:000016">
    <property type="entry name" value="Oligopeptide ABC transporter ATP-binding component"/>
    <property type="match status" value="1"/>
</dbReference>
<dbReference type="Proteomes" id="UP001174909">
    <property type="component" value="Unassembled WGS sequence"/>
</dbReference>
<keyword evidence="6" id="KW-1185">Reference proteome</keyword>
<dbReference type="EMBL" id="CASHTH010003597">
    <property type="protein sequence ID" value="CAI8046993.1"/>
    <property type="molecule type" value="Genomic_DNA"/>
</dbReference>
<keyword evidence="2" id="KW-0547">Nucleotide-binding</keyword>
<dbReference type="CDD" id="cd03257">
    <property type="entry name" value="ABC_NikE_OppD_transporters"/>
    <property type="match status" value="1"/>
</dbReference>
<dbReference type="NCBIfam" id="TIGR01727">
    <property type="entry name" value="oligo_HPY"/>
    <property type="match status" value="1"/>
</dbReference>
<name>A0AA35TFG1_GEOBA</name>
<keyword evidence="3 5" id="KW-0067">ATP-binding</keyword>
<dbReference type="InterPro" id="IPR027417">
    <property type="entry name" value="P-loop_NTPase"/>
</dbReference>
<dbReference type="GO" id="GO:0015833">
    <property type="term" value="P:peptide transport"/>
    <property type="evidence" value="ECO:0007669"/>
    <property type="project" value="InterPro"/>
</dbReference>
<dbReference type="Gene3D" id="3.40.50.300">
    <property type="entry name" value="P-loop containing nucleotide triphosphate hydrolases"/>
    <property type="match status" value="1"/>
</dbReference>
<dbReference type="PANTHER" id="PTHR43776">
    <property type="entry name" value="TRANSPORT ATP-BINDING PROTEIN"/>
    <property type="match status" value="1"/>
</dbReference>
<evidence type="ECO:0000256" key="1">
    <source>
        <dbReference type="ARBA" id="ARBA00022448"/>
    </source>
</evidence>
<dbReference type="InterPro" id="IPR013563">
    <property type="entry name" value="Oligopep_ABC_C"/>
</dbReference>
<dbReference type="PANTHER" id="PTHR43776:SF8">
    <property type="entry name" value="ABC TRANSPORTER, ATP-BINDING PROTEIN"/>
    <property type="match status" value="1"/>
</dbReference>
<dbReference type="InterPro" id="IPR003593">
    <property type="entry name" value="AAA+_ATPase"/>
</dbReference>
<dbReference type="AlphaFoldDB" id="A0AA35TFG1"/>
<keyword evidence="1" id="KW-0813">Transport</keyword>
<dbReference type="Pfam" id="PF08352">
    <property type="entry name" value="oligo_HPY"/>
    <property type="match status" value="1"/>
</dbReference>